<reference evidence="3 4" key="1">
    <citation type="journal article" date="2014" name="Genome Announc.">
        <title>Draft genome sequences of the altered schaedler flora, a defined bacterial community from gnotobiotic mice.</title>
        <authorList>
            <person name="Wannemuehler M.J."/>
            <person name="Overstreet A.M."/>
            <person name="Ward D.V."/>
            <person name="Phillips G.J."/>
        </authorList>
    </citation>
    <scope>NUCLEOTIDE SEQUENCE [LARGE SCALE GENOMIC DNA]</scope>
    <source>
        <strain evidence="3 4">ASF492</strain>
    </source>
</reference>
<dbReference type="PATRIC" id="fig|1235802.3.peg.4680"/>
<dbReference type="Pfam" id="PF01381">
    <property type="entry name" value="HTH_3"/>
    <property type="match status" value="1"/>
</dbReference>
<dbReference type="CDD" id="cd00093">
    <property type="entry name" value="HTH_XRE"/>
    <property type="match status" value="1"/>
</dbReference>
<evidence type="ECO:0000313" key="3">
    <source>
        <dbReference type="EMBL" id="EMZ21709.1"/>
    </source>
</evidence>
<dbReference type="PROSITE" id="PS50943">
    <property type="entry name" value="HTH_CROC1"/>
    <property type="match status" value="1"/>
</dbReference>
<proteinExistence type="predicted"/>
<evidence type="ECO:0000259" key="2">
    <source>
        <dbReference type="PROSITE" id="PS50943"/>
    </source>
</evidence>
<dbReference type="HOGENOM" id="CLU_066192_17_6_9"/>
<dbReference type="SUPFAM" id="SSF47413">
    <property type="entry name" value="lambda repressor-like DNA-binding domains"/>
    <property type="match status" value="1"/>
</dbReference>
<dbReference type="InterPro" id="IPR001387">
    <property type="entry name" value="Cro/C1-type_HTH"/>
</dbReference>
<evidence type="ECO:0000256" key="1">
    <source>
        <dbReference type="ARBA" id="ARBA00023125"/>
    </source>
</evidence>
<gene>
    <name evidence="3" type="ORF">C823_04404</name>
</gene>
<comment type="caution">
    <text evidence="3">The sequence shown here is derived from an EMBL/GenBank/DDBJ whole genome shotgun (WGS) entry which is preliminary data.</text>
</comment>
<dbReference type="Gene3D" id="1.10.260.40">
    <property type="entry name" value="lambda repressor-like DNA-binding domains"/>
    <property type="match status" value="1"/>
</dbReference>
<evidence type="ECO:0000313" key="4">
    <source>
        <dbReference type="Proteomes" id="UP000012589"/>
    </source>
</evidence>
<dbReference type="SMART" id="SM00530">
    <property type="entry name" value="HTH_XRE"/>
    <property type="match status" value="1"/>
</dbReference>
<organism evidence="3 4">
    <name type="scientific">Eubacterium plexicaudatum ASF492</name>
    <dbReference type="NCBI Taxonomy" id="1235802"/>
    <lineage>
        <taxon>Bacteria</taxon>
        <taxon>Bacillati</taxon>
        <taxon>Bacillota</taxon>
        <taxon>Clostridia</taxon>
        <taxon>Eubacteriales</taxon>
        <taxon>Eubacteriaceae</taxon>
        <taxon>Eubacterium</taxon>
    </lineage>
</organism>
<dbReference type="PANTHER" id="PTHR46558">
    <property type="entry name" value="TRACRIPTIONAL REGULATORY PROTEIN-RELATED-RELATED"/>
    <property type="match status" value="1"/>
</dbReference>
<dbReference type="Proteomes" id="UP000012589">
    <property type="component" value="Unassembled WGS sequence"/>
</dbReference>
<dbReference type="PANTHER" id="PTHR46558:SF4">
    <property type="entry name" value="DNA-BIDING PHAGE PROTEIN"/>
    <property type="match status" value="1"/>
</dbReference>
<sequence>MDFQYYEMGNRIKIRRKELKLKQAELAESLEIPNNHMSSIETGRQKPSMDIFIGICKYLNVTPDYLLLGTMHAYNVPQDILDKLRLCSQSDIELAKDFIELLVKRNNKNNYMPL</sequence>
<name>N2ABF3_9FIRM</name>
<accession>N2ABF3</accession>
<dbReference type="InterPro" id="IPR010982">
    <property type="entry name" value="Lambda_DNA-bd_dom_sf"/>
</dbReference>
<dbReference type="eggNOG" id="COG1396">
    <property type="taxonomic scope" value="Bacteria"/>
</dbReference>
<keyword evidence="4" id="KW-1185">Reference proteome</keyword>
<dbReference type="EMBL" id="AQFT01000128">
    <property type="protein sequence ID" value="EMZ21709.1"/>
    <property type="molecule type" value="Genomic_DNA"/>
</dbReference>
<dbReference type="STRING" id="1235802.C823_04404"/>
<protein>
    <recommendedName>
        <fullName evidence="2">HTH cro/C1-type domain-containing protein</fullName>
    </recommendedName>
</protein>
<keyword evidence="1" id="KW-0238">DNA-binding</keyword>
<dbReference type="AlphaFoldDB" id="N2ABF3"/>
<dbReference type="GO" id="GO:0003677">
    <property type="term" value="F:DNA binding"/>
    <property type="evidence" value="ECO:0007669"/>
    <property type="project" value="UniProtKB-KW"/>
</dbReference>
<feature type="domain" description="HTH cro/C1-type" evidence="2">
    <location>
        <begin position="12"/>
        <end position="66"/>
    </location>
</feature>